<dbReference type="GeneID" id="23616814"/>
<gene>
    <name evidence="2" type="ORF">F751_5423</name>
</gene>
<dbReference type="EMBL" id="KL662157">
    <property type="protein sequence ID" value="KFM27858.1"/>
    <property type="molecule type" value="Genomic_DNA"/>
</dbReference>
<dbReference type="AlphaFoldDB" id="A0A087SQ54"/>
<evidence type="ECO:0000313" key="3">
    <source>
        <dbReference type="Proteomes" id="UP000028924"/>
    </source>
</evidence>
<evidence type="ECO:0000313" key="2">
    <source>
        <dbReference type="EMBL" id="KFM27858.1"/>
    </source>
</evidence>
<name>A0A087SQ54_AUXPR</name>
<dbReference type="RefSeq" id="XP_011400847.1">
    <property type="nucleotide sequence ID" value="XM_011402545.1"/>
</dbReference>
<proteinExistence type="predicted"/>
<dbReference type="Proteomes" id="UP000028924">
    <property type="component" value="Unassembled WGS sequence"/>
</dbReference>
<dbReference type="KEGG" id="apro:F751_5423"/>
<reference evidence="2 3" key="1">
    <citation type="journal article" date="2014" name="BMC Genomics">
        <title>Oil accumulation mechanisms of the oleaginous microalga Chlorella protothecoides revealed through its genome, transcriptomes, and proteomes.</title>
        <authorList>
            <person name="Gao C."/>
            <person name="Wang Y."/>
            <person name="Shen Y."/>
            <person name="Yan D."/>
            <person name="He X."/>
            <person name="Dai J."/>
            <person name="Wu Q."/>
        </authorList>
    </citation>
    <scope>NUCLEOTIDE SEQUENCE [LARGE SCALE GENOMIC DNA]</scope>
    <source>
        <strain evidence="2 3">0710</strain>
    </source>
</reference>
<protein>
    <submittedName>
        <fullName evidence="2">Uncharacterized protein</fullName>
    </submittedName>
</protein>
<accession>A0A087SQ54</accession>
<keyword evidence="3" id="KW-1185">Reference proteome</keyword>
<evidence type="ECO:0000256" key="1">
    <source>
        <dbReference type="SAM" id="MobiDB-lite"/>
    </source>
</evidence>
<feature type="region of interest" description="Disordered" evidence="1">
    <location>
        <begin position="32"/>
        <end position="56"/>
    </location>
</feature>
<sequence>MVTTRRSSIAFQPAAASGGLLSVEEYESRRDVCTEEEVGSPPSIVTPVTPPTAAPSQVAKRTAANVSAVLLRKVALLEEGAVRAAAGHEAALRALRGELERERTLAAQRADALARLQLAAAVARENVAAQDEIAQARLAGLPNAHSLPAPPLSPATARFKSWLASSPDPVPSGPADEDPAPWLAGVAARRELACLEAQVEQLTAGLTHARGQKAGLEAELAAARRGASHLELLLDAAEGEKEALGEALGEARAEAARLVAAGQALVKAESAIGAAHRAADDEAEWGLGRDGGEVEDVACADADASMCTPPPHRGAAQAGFEEDLRRAVHEKVAALEMLASAEKRMLLLTEEVEAAHAAFDAVMAAKLAESTGQASRRSAALSELDAALAGKRGALDAVAAAAGELEGAERALAQGLGAGWSGSGKVRHAFECRTMV</sequence>
<organism evidence="2 3">
    <name type="scientific">Auxenochlorella protothecoides</name>
    <name type="common">Green microalga</name>
    <name type="synonym">Chlorella protothecoides</name>
    <dbReference type="NCBI Taxonomy" id="3075"/>
    <lineage>
        <taxon>Eukaryota</taxon>
        <taxon>Viridiplantae</taxon>
        <taxon>Chlorophyta</taxon>
        <taxon>core chlorophytes</taxon>
        <taxon>Trebouxiophyceae</taxon>
        <taxon>Chlorellales</taxon>
        <taxon>Chlorellaceae</taxon>
        <taxon>Auxenochlorella</taxon>
    </lineage>
</organism>